<evidence type="ECO:0000259" key="1">
    <source>
        <dbReference type="Pfam" id="PF25250"/>
    </source>
</evidence>
<dbReference type="Pfam" id="PF25250">
    <property type="entry name" value="DUF7852"/>
    <property type="match status" value="1"/>
</dbReference>
<dbReference type="InterPro" id="IPR057174">
    <property type="entry name" value="DUF7852"/>
</dbReference>
<dbReference type="RefSeq" id="WP_144618418.1">
    <property type="nucleotide sequence ID" value="NZ_CP042161.1"/>
</dbReference>
<dbReference type="AlphaFoldDB" id="A0A517IDI7"/>
<name>A0A517IDI7_BREBE</name>
<evidence type="ECO:0000313" key="2">
    <source>
        <dbReference type="EMBL" id="QDS36956.1"/>
    </source>
</evidence>
<accession>A0A517IDI7</accession>
<protein>
    <recommendedName>
        <fullName evidence="1">DUF7852 domain-containing protein</fullName>
    </recommendedName>
</protein>
<dbReference type="Proteomes" id="UP000317713">
    <property type="component" value="Chromosome"/>
</dbReference>
<reference evidence="2 3" key="1">
    <citation type="submission" date="2019-07" db="EMBL/GenBank/DDBJ databases">
        <title>Characterization of Brevibacillus brevis HK544, as a potential biocontrol agent.</title>
        <authorList>
            <person name="Kim H."/>
        </authorList>
    </citation>
    <scope>NUCLEOTIDE SEQUENCE [LARGE SCALE GENOMIC DNA]</scope>
    <source>
        <strain evidence="2 3">HK544</strain>
    </source>
</reference>
<evidence type="ECO:0000313" key="3">
    <source>
        <dbReference type="Proteomes" id="UP000317713"/>
    </source>
</evidence>
<feature type="domain" description="DUF7852" evidence="1">
    <location>
        <begin position="115"/>
        <end position="354"/>
    </location>
</feature>
<sequence>MKTPWINYTKMGQISLKQKNSKNTKVPTKKEIRLNKNKKNDGKQLRDVKNRRAGNYHSCQIDKDFDCNQNCEDDEFSVSDNVIEVKDSEDIEHLSQIEQVDEPTNDPQIESPKRGRIYSLTNKSPFSTIVKIKDFLHPPIFGGIDQNTIEFIDLNNKQWPQLDTKLVNSTAHYQEEIFGRLIHSKISGSIFLTNTVQTYNMNKQDNLYHTFAAPIHDSPDTISAETNNMSCPTHHFIKIRVPVIVGEYKVEIPLDEDIMFEEEIRGIKGISNEVILKECRLVPTQFHPSLGEGTRKAREGDLFLEGYIHQNIEYSVADKTNGTTIQKESVMNFYQLHQKIAVELIVHILQIQPVRISCDGTEI</sequence>
<dbReference type="NCBIfam" id="NF045793">
    <property type="entry name" value="BC_2427_fam"/>
    <property type="match status" value="1"/>
</dbReference>
<proteinExistence type="predicted"/>
<gene>
    <name evidence="2" type="ORF">FPS98_25080</name>
</gene>
<dbReference type="EMBL" id="CP042161">
    <property type="protein sequence ID" value="QDS36956.1"/>
    <property type="molecule type" value="Genomic_DNA"/>
</dbReference>
<organism evidence="2 3">
    <name type="scientific">Brevibacillus brevis</name>
    <name type="common">Bacillus brevis</name>
    <dbReference type="NCBI Taxonomy" id="1393"/>
    <lineage>
        <taxon>Bacteria</taxon>
        <taxon>Bacillati</taxon>
        <taxon>Bacillota</taxon>
        <taxon>Bacilli</taxon>
        <taxon>Bacillales</taxon>
        <taxon>Paenibacillaceae</taxon>
        <taxon>Brevibacillus</taxon>
    </lineage>
</organism>